<organism evidence="4 5">
    <name type="scientific">Chloroherpeton thalassium (strain ATCC 35110 / GB-78)</name>
    <dbReference type="NCBI Taxonomy" id="517418"/>
    <lineage>
        <taxon>Bacteria</taxon>
        <taxon>Pseudomonadati</taxon>
        <taxon>Chlorobiota</taxon>
        <taxon>Chlorobiia</taxon>
        <taxon>Chlorobiales</taxon>
        <taxon>Chloroherpetonaceae</taxon>
        <taxon>Chloroherpeton</taxon>
    </lineage>
</organism>
<protein>
    <submittedName>
        <fullName evidence="4">Polysaccharide deacetylase</fullName>
    </submittedName>
</protein>
<dbReference type="PANTHER" id="PTHR34216">
    <property type="match status" value="1"/>
</dbReference>
<dbReference type="InterPro" id="IPR051398">
    <property type="entry name" value="Polysacch_Deacetylase"/>
</dbReference>
<evidence type="ECO:0000259" key="3">
    <source>
        <dbReference type="PROSITE" id="PS51677"/>
    </source>
</evidence>
<keyword evidence="2" id="KW-0732">Signal</keyword>
<dbReference type="PANTHER" id="PTHR34216:SF3">
    <property type="entry name" value="POLY-BETA-1,6-N-ACETYL-D-GLUCOSAMINE N-DEACETYLASE"/>
    <property type="match status" value="1"/>
</dbReference>
<evidence type="ECO:0000313" key="5">
    <source>
        <dbReference type="Proteomes" id="UP000001208"/>
    </source>
</evidence>
<evidence type="ECO:0000256" key="2">
    <source>
        <dbReference type="ARBA" id="ARBA00022729"/>
    </source>
</evidence>
<reference evidence="4 5" key="1">
    <citation type="submission" date="2008-06" db="EMBL/GenBank/DDBJ databases">
        <title>Complete sequence of Chloroherpeton thalassium ATCC 35110.</title>
        <authorList>
            <consortium name="US DOE Joint Genome Institute"/>
            <person name="Lucas S."/>
            <person name="Copeland A."/>
            <person name="Lapidus A."/>
            <person name="Glavina del Rio T."/>
            <person name="Dalin E."/>
            <person name="Tice H."/>
            <person name="Bruce D."/>
            <person name="Goodwin L."/>
            <person name="Pitluck S."/>
            <person name="Schmutz J."/>
            <person name="Larimer F."/>
            <person name="Land M."/>
            <person name="Hauser L."/>
            <person name="Kyrpides N."/>
            <person name="Mikhailova N."/>
            <person name="Liu Z."/>
            <person name="Li T."/>
            <person name="Zhao F."/>
            <person name="Overmann J."/>
            <person name="Bryant D.A."/>
            <person name="Richardson P."/>
        </authorList>
    </citation>
    <scope>NUCLEOTIDE SEQUENCE [LARGE SCALE GENOMIC DNA]</scope>
    <source>
        <strain evidence="5">ATCC 35110 / GB-78</strain>
    </source>
</reference>
<dbReference type="Proteomes" id="UP000001208">
    <property type="component" value="Chromosome"/>
</dbReference>
<comment type="subcellular location">
    <subcellularLocation>
        <location evidence="1">Secreted</location>
    </subcellularLocation>
</comment>
<dbReference type="InterPro" id="IPR011330">
    <property type="entry name" value="Glyco_hydro/deAcase_b/a-brl"/>
</dbReference>
<feature type="domain" description="NodB homology" evidence="3">
    <location>
        <begin position="75"/>
        <end position="270"/>
    </location>
</feature>
<evidence type="ECO:0000313" key="4">
    <source>
        <dbReference type="EMBL" id="ACF12959.1"/>
    </source>
</evidence>
<dbReference type="GO" id="GO:0016810">
    <property type="term" value="F:hydrolase activity, acting on carbon-nitrogen (but not peptide) bonds"/>
    <property type="evidence" value="ECO:0007669"/>
    <property type="project" value="InterPro"/>
</dbReference>
<dbReference type="Gene3D" id="3.20.20.370">
    <property type="entry name" value="Glycoside hydrolase/deacetylase"/>
    <property type="match status" value="1"/>
</dbReference>
<dbReference type="EMBL" id="CP001100">
    <property type="protein sequence ID" value="ACF12959.1"/>
    <property type="molecule type" value="Genomic_DNA"/>
</dbReference>
<dbReference type="CDD" id="cd10918">
    <property type="entry name" value="CE4_NodB_like_5s_6s"/>
    <property type="match status" value="1"/>
</dbReference>
<dbReference type="HOGENOM" id="CLU_030024_3_3_10"/>
<dbReference type="GO" id="GO:0005975">
    <property type="term" value="P:carbohydrate metabolic process"/>
    <property type="evidence" value="ECO:0007669"/>
    <property type="project" value="InterPro"/>
</dbReference>
<dbReference type="AlphaFoldDB" id="B3QUQ3"/>
<dbReference type="InterPro" id="IPR002509">
    <property type="entry name" value="NODB_dom"/>
</dbReference>
<sequence length="270" mass="31010">MNSSSNFCSFRRSALFGWAVFINFVCFQKLDNQTYMQSVLSYHKITSRVDFGICTRTPKDFRKDVEFIAALPSEKRPIVSFDDGYTDTYEAAFPILSEYGLTGQVFVITDAIGKPNSWDANFFGEFQHIELSQVRELAQAGWEIGSHTKTHRALTVLSLSALREELETSKWFLEDAIGQPVTSISFPFGKFNEQVLQVCREVGYERAISISRRSQDGFVERSLAVYRFDRRAHLKAKLNKNKLELWRLQTINAFSTLTVLMHHINSFNRG</sequence>
<dbReference type="KEGG" id="cts:Ctha_0488"/>
<keyword evidence="5" id="KW-1185">Reference proteome</keyword>
<dbReference type="GO" id="GO:0005576">
    <property type="term" value="C:extracellular region"/>
    <property type="evidence" value="ECO:0007669"/>
    <property type="project" value="UniProtKB-SubCell"/>
</dbReference>
<name>B3QUQ3_CHLT3</name>
<proteinExistence type="predicted"/>
<gene>
    <name evidence="4" type="ordered locus">Ctha_0488</name>
</gene>
<accession>B3QUQ3</accession>
<evidence type="ECO:0000256" key="1">
    <source>
        <dbReference type="ARBA" id="ARBA00004613"/>
    </source>
</evidence>
<dbReference type="PROSITE" id="PS51677">
    <property type="entry name" value="NODB"/>
    <property type="match status" value="1"/>
</dbReference>
<dbReference type="Pfam" id="PF01522">
    <property type="entry name" value="Polysacc_deac_1"/>
    <property type="match status" value="1"/>
</dbReference>
<dbReference type="eggNOG" id="COG0726">
    <property type="taxonomic scope" value="Bacteria"/>
</dbReference>
<dbReference type="SUPFAM" id="SSF88713">
    <property type="entry name" value="Glycoside hydrolase/deacetylase"/>
    <property type="match status" value="1"/>
</dbReference>
<dbReference type="STRING" id="517418.Ctha_0488"/>